<dbReference type="AlphaFoldDB" id="A0A1Y1XMB1"/>
<comment type="caution">
    <text evidence="6">The sequence shown here is derived from an EMBL/GenBank/DDBJ whole genome shotgun (WGS) entry which is preliminary data.</text>
</comment>
<dbReference type="OrthoDB" id="407658at2759"/>
<keyword evidence="2" id="KW-0328">Glycosyltransferase</keyword>
<evidence type="ECO:0000256" key="3">
    <source>
        <dbReference type="ARBA" id="ARBA00022679"/>
    </source>
</evidence>
<keyword evidence="3" id="KW-0808">Transferase</keyword>
<reference evidence="6 7" key="2">
    <citation type="submission" date="2016-08" db="EMBL/GenBank/DDBJ databases">
        <title>Pervasive Adenine N6-methylation of Active Genes in Fungi.</title>
        <authorList>
            <consortium name="DOE Joint Genome Institute"/>
            <person name="Mondo S.J."/>
            <person name="Dannebaum R.O."/>
            <person name="Kuo R.C."/>
            <person name="Labutti K."/>
            <person name="Haridas S."/>
            <person name="Kuo A."/>
            <person name="Salamov A."/>
            <person name="Ahrendt S.R."/>
            <person name="Lipzen A."/>
            <person name="Sullivan W."/>
            <person name="Andreopoulos W.B."/>
            <person name="Clum A."/>
            <person name="Lindquist E."/>
            <person name="Daum C."/>
            <person name="Ramamoorthy G.K."/>
            <person name="Gryganskyi A."/>
            <person name="Culley D."/>
            <person name="Magnuson J.K."/>
            <person name="James T.Y."/>
            <person name="O'Malley M.A."/>
            <person name="Stajich J.E."/>
            <person name="Spatafora J.W."/>
            <person name="Visel A."/>
            <person name="Grigoriev I.V."/>
        </authorList>
    </citation>
    <scope>NUCLEOTIDE SEQUENCE [LARGE SCALE GENOMIC DNA]</scope>
    <source>
        <strain evidence="6 7">S4</strain>
    </source>
</reference>
<keyword evidence="4" id="KW-1133">Transmembrane helix</keyword>
<dbReference type="Gene3D" id="2.60.120.740">
    <property type="match status" value="1"/>
</dbReference>
<accession>A0A1Y1XMB1</accession>
<feature type="transmembrane region" description="Helical" evidence="4">
    <location>
        <begin position="34"/>
        <end position="52"/>
    </location>
</feature>
<dbReference type="GO" id="GO:0030246">
    <property type="term" value="F:carbohydrate binding"/>
    <property type="evidence" value="ECO:0007669"/>
    <property type="project" value="InterPro"/>
</dbReference>
<dbReference type="EMBL" id="MCFG01000016">
    <property type="protein sequence ID" value="ORX86843.1"/>
    <property type="molecule type" value="Genomic_DNA"/>
</dbReference>
<organism evidence="6 7">
    <name type="scientific">Anaeromyces robustus</name>
    <dbReference type="NCBI Taxonomy" id="1754192"/>
    <lineage>
        <taxon>Eukaryota</taxon>
        <taxon>Fungi</taxon>
        <taxon>Fungi incertae sedis</taxon>
        <taxon>Chytridiomycota</taxon>
        <taxon>Chytridiomycota incertae sedis</taxon>
        <taxon>Neocallimastigomycetes</taxon>
        <taxon>Neocallimastigales</taxon>
        <taxon>Neocallimastigaceae</taxon>
        <taxon>Anaeromyces</taxon>
    </lineage>
</organism>
<keyword evidence="4" id="KW-0812">Transmembrane</keyword>
<dbReference type="Gene3D" id="3.90.550.10">
    <property type="entry name" value="Spore Coat Polysaccharide Biosynthesis Protein SpsA, Chain A"/>
    <property type="match status" value="1"/>
</dbReference>
<dbReference type="SUPFAM" id="SSF53448">
    <property type="entry name" value="Nucleotide-diphospho-sugar transferases"/>
    <property type="match status" value="1"/>
</dbReference>
<protein>
    <recommendedName>
        <fullName evidence="5">SUEL-type lectin domain-containing protein</fullName>
    </recommendedName>
</protein>
<dbReference type="PANTHER" id="PTHR31306:SF8">
    <property type="entry name" value="GLYCOSYLTRANSFERASE FAMILY 34 PROTEIN"/>
    <property type="match status" value="1"/>
</dbReference>
<dbReference type="PANTHER" id="PTHR31306">
    <property type="entry name" value="ALPHA-1,6-MANNOSYLTRANSFERASE MNN11-RELATED"/>
    <property type="match status" value="1"/>
</dbReference>
<name>A0A1Y1XMB1_9FUNG</name>
<keyword evidence="4" id="KW-0472">Membrane</keyword>
<feature type="domain" description="SUEL-type lectin" evidence="5">
    <location>
        <begin position="144"/>
        <end position="243"/>
    </location>
</feature>
<dbReference type="CDD" id="cd22823">
    <property type="entry name" value="Gal_Rha_Lectin"/>
    <property type="match status" value="1"/>
</dbReference>
<gene>
    <name evidence="6" type="ORF">BCR32DRAFT_289774</name>
</gene>
<dbReference type="InterPro" id="IPR000922">
    <property type="entry name" value="Lectin_gal-bd_dom"/>
</dbReference>
<dbReference type="Proteomes" id="UP000193944">
    <property type="component" value="Unassembled WGS sequence"/>
</dbReference>
<evidence type="ECO:0000313" key="6">
    <source>
        <dbReference type="EMBL" id="ORX86843.1"/>
    </source>
</evidence>
<proteinExistence type="inferred from homology"/>
<dbReference type="InterPro" id="IPR008630">
    <property type="entry name" value="Glyco_trans_34"/>
</dbReference>
<evidence type="ECO:0000313" key="7">
    <source>
        <dbReference type="Proteomes" id="UP000193944"/>
    </source>
</evidence>
<keyword evidence="7" id="KW-1185">Reference proteome</keyword>
<evidence type="ECO:0000256" key="4">
    <source>
        <dbReference type="SAM" id="Phobius"/>
    </source>
</evidence>
<dbReference type="GO" id="GO:0000139">
    <property type="term" value="C:Golgi membrane"/>
    <property type="evidence" value="ECO:0007669"/>
    <property type="project" value="TreeGrafter"/>
</dbReference>
<evidence type="ECO:0000256" key="1">
    <source>
        <dbReference type="ARBA" id="ARBA00005664"/>
    </source>
</evidence>
<evidence type="ECO:0000259" key="5">
    <source>
        <dbReference type="PROSITE" id="PS50228"/>
    </source>
</evidence>
<evidence type="ECO:0000256" key="2">
    <source>
        <dbReference type="ARBA" id="ARBA00022676"/>
    </source>
</evidence>
<dbReference type="GO" id="GO:0006487">
    <property type="term" value="P:protein N-linked glycosylation"/>
    <property type="evidence" value="ECO:0007669"/>
    <property type="project" value="TreeGrafter"/>
</dbReference>
<sequence>MHVKYKEVAVNLNSNDNNRRTGYNKKWNKKVKRFIILFTFFFVFLLSNYLTVKFFDGQDKFLDVNVRKNYYNKKVLIPNFVNLYTNDTNGPITVDKRKADDDRFNFKQMILENNEKDFKSFYYDLKGFKNLKKVIKREDYLCESESKKGYDIVCPTHYTINIDEAFYGRYANDNTHCKVNTKGEAVESKKLEITETCGNDTINIVKKICEGRVDCNIKPNKAFFGNPCNMDIYKYLHIKYRCVKNEEFKKPEFAVVMFTDRINVNTIYENAISEFYQYCKIHNYTLMLNTQRYDTETSIFYMKLHVIKEAIVKGLKTHKYDWIFWIDSDVILANPNIKLETFLPNDENIHFVIATDHHGLNAGVFMIKVHPWSLNFMMHSIAYQFFINGRHLEYADQTSMNDVLILNDDIERAHYAVVPQNWFNSYPDRRHSGDMVLHFAGRKNKKKDSMETRLELKNDPNYLKDKTNKQMREEALEFYAQPIENQKKLVYVDYGYREKKKTKEEIFKIIVKKFKEFFDFY</sequence>
<dbReference type="InterPro" id="IPR029044">
    <property type="entry name" value="Nucleotide-diphossugar_trans"/>
</dbReference>
<dbReference type="Pfam" id="PF02140">
    <property type="entry name" value="SUEL_Lectin"/>
    <property type="match status" value="1"/>
</dbReference>
<reference evidence="6 7" key="1">
    <citation type="submission" date="2016-08" db="EMBL/GenBank/DDBJ databases">
        <title>A Parts List for Fungal Cellulosomes Revealed by Comparative Genomics.</title>
        <authorList>
            <consortium name="DOE Joint Genome Institute"/>
            <person name="Haitjema C.H."/>
            <person name="Gilmore S.P."/>
            <person name="Henske J.K."/>
            <person name="Solomon K.V."/>
            <person name="De Groot R."/>
            <person name="Kuo A."/>
            <person name="Mondo S.J."/>
            <person name="Salamov A.A."/>
            <person name="Labutti K."/>
            <person name="Zhao Z."/>
            <person name="Chiniquy J."/>
            <person name="Barry K."/>
            <person name="Brewer H.M."/>
            <person name="Purvine S.O."/>
            <person name="Wright A.T."/>
            <person name="Boxma B."/>
            <person name="Van Alen T."/>
            <person name="Hackstein J.H."/>
            <person name="Baker S.E."/>
            <person name="Grigoriev I.V."/>
            <person name="O'Malley M.A."/>
        </authorList>
    </citation>
    <scope>NUCLEOTIDE SEQUENCE [LARGE SCALE GENOMIC DNA]</scope>
    <source>
        <strain evidence="6 7">S4</strain>
    </source>
</reference>
<dbReference type="InterPro" id="IPR043159">
    <property type="entry name" value="Lectin_gal-bd_sf"/>
</dbReference>
<dbReference type="GO" id="GO:0016757">
    <property type="term" value="F:glycosyltransferase activity"/>
    <property type="evidence" value="ECO:0007669"/>
    <property type="project" value="UniProtKB-KW"/>
</dbReference>
<dbReference type="PROSITE" id="PS50228">
    <property type="entry name" value="SUEL_LECTIN"/>
    <property type="match status" value="1"/>
</dbReference>
<comment type="similarity">
    <text evidence="1">Belongs to the glycosyltransferase 34 family.</text>
</comment>
<dbReference type="STRING" id="1754192.A0A1Y1XMB1"/>
<dbReference type="Pfam" id="PF05637">
    <property type="entry name" value="Glyco_transf_34"/>
    <property type="match status" value="2"/>
</dbReference>